<proteinExistence type="predicted"/>
<dbReference type="Pfam" id="PF14029">
    <property type="entry name" value="DUF4244"/>
    <property type="match status" value="1"/>
</dbReference>
<evidence type="ECO:0000313" key="2">
    <source>
        <dbReference type="EMBL" id="OLF15845.1"/>
    </source>
</evidence>
<feature type="transmembrane region" description="Helical" evidence="1">
    <location>
        <begin position="21"/>
        <end position="39"/>
    </location>
</feature>
<keyword evidence="1" id="KW-0812">Transmembrane</keyword>
<evidence type="ECO:0000313" key="3">
    <source>
        <dbReference type="Proteomes" id="UP000185596"/>
    </source>
</evidence>
<gene>
    <name evidence="2" type="ORF">BU204_19830</name>
</gene>
<evidence type="ECO:0008006" key="4">
    <source>
        <dbReference type="Google" id="ProtNLM"/>
    </source>
</evidence>
<dbReference type="RefSeq" id="WP_075127205.1">
    <property type="nucleotide sequence ID" value="NZ_MSIE01000036.1"/>
</dbReference>
<keyword evidence="1" id="KW-0472">Membrane</keyword>
<dbReference type="AlphaFoldDB" id="A0A1Q8CNA7"/>
<reference evidence="2 3" key="1">
    <citation type="submission" date="2016-12" db="EMBL/GenBank/DDBJ databases">
        <title>The draft genome sequence of Actinophytocola sp. 11-183.</title>
        <authorList>
            <person name="Wang W."/>
            <person name="Yuan L."/>
        </authorList>
    </citation>
    <scope>NUCLEOTIDE SEQUENCE [LARGE SCALE GENOMIC DNA]</scope>
    <source>
        <strain evidence="2 3">11-183</strain>
    </source>
</reference>
<protein>
    <recommendedName>
        <fullName evidence="4">DUF4244 domain-containing protein</fullName>
    </recommendedName>
</protein>
<dbReference type="Proteomes" id="UP000185596">
    <property type="component" value="Unassembled WGS sequence"/>
</dbReference>
<comment type="caution">
    <text evidence="2">The sequence shown here is derived from an EMBL/GenBank/DDBJ whole genome shotgun (WGS) entry which is preliminary data.</text>
</comment>
<dbReference type="InterPro" id="IPR025338">
    <property type="entry name" value="DUF4244"/>
</dbReference>
<dbReference type="EMBL" id="MSIE01000036">
    <property type="protein sequence ID" value="OLF15845.1"/>
    <property type="molecule type" value="Genomic_DNA"/>
</dbReference>
<name>A0A1Q8CNA7_9PSEU</name>
<keyword evidence="3" id="KW-1185">Reference proteome</keyword>
<keyword evidence="1" id="KW-1133">Transmembrane helix</keyword>
<dbReference type="STRING" id="1912961.BU204_19830"/>
<accession>A0A1Q8CNA7</accession>
<organism evidence="2 3">
    <name type="scientific">Actinophytocola xanthii</name>
    <dbReference type="NCBI Taxonomy" id="1912961"/>
    <lineage>
        <taxon>Bacteria</taxon>
        <taxon>Bacillati</taxon>
        <taxon>Actinomycetota</taxon>
        <taxon>Actinomycetes</taxon>
        <taxon>Pseudonocardiales</taxon>
        <taxon>Pseudonocardiaceae</taxon>
    </lineage>
</organism>
<sequence>MFIRPHREFLSTDDGTVSIEYALAALAAAAFAVALLAVIQSDTVLEGLQGILERAFAAN</sequence>
<evidence type="ECO:0000256" key="1">
    <source>
        <dbReference type="SAM" id="Phobius"/>
    </source>
</evidence>